<dbReference type="GO" id="GO:0003858">
    <property type="term" value="F:3-hydroxybutyrate dehydrogenase activity"/>
    <property type="evidence" value="ECO:0007669"/>
    <property type="project" value="UniProtKB-EC"/>
</dbReference>
<dbReference type="Proteomes" id="UP001377972">
    <property type="component" value="Unassembled WGS sequence"/>
</dbReference>
<comment type="caution">
    <text evidence="3">The sequence shown here is derived from an EMBL/GenBank/DDBJ whole genome shotgun (WGS) entry which is preliminary data.</text>
</comment>
<reference evidence="3 5" key="1">
    <citation type="submission" date="2015-09" db="EMBL/GenBank/DDBJ databases">
        <title>Draft Genome Sequence of Pseudoalteromonas lipolytica UCD-48B.</title>
        <authorList>
            <person name="Krusor M."/>
            <person name="Coil D.A."/>
            <person name="Lang J.M."/>
            <person name="Eisen J.A."/>
            <person name="Alexiev A."/>
        </authorList>
    </citation>
    <scope>NUCLEOTIDE SEQUENCE [LARGE SCALE GENOMIC DNA]</scope>
    <source>
        <strain evidence="3 5">UCD-48B</strain>
    </source>
</reference>
<organism evidence="3 5">
    <name type="scientific">Pseudoalteromonas lipolytica</name>
    <dbReference type="NCBI Taxonomy" id="570156"/>
    <lineage>
        <taxon>Bacteria</taxon>
        <taxon>Pseudomonadati</taxon>
        <taxon>Pseudomonadota</taxon>
        <taxon>Gammaproteobacteria</taxon>
        <taxon>Alteromonadales</taxon>
        <taxon>Pseudoalteromonadaceae</taxon>
        <taxon>Pseudoalteromonas</taxon>
    </lineage>
</organism>
<reference evidence="4 6" key="2">
    <citation type="submission" date="2023-01" db="EMBL/GenBank/DDBJ databases">
        <title>Trichodesmium-associated heterotrophic epibiont bacteria.</title>
        <authorList>
            <person name="Cleveland C.S."/>
            <person name="Webb E.A."/>
        </authorList>
    </citation>
    <scope>NUCLEOTIDE SEQUENCE [LARGE SCALE GENOMIC DNA]</scope>
    <source>
        <strain evidence="4 6">USCH2</strain>
    </source>
</reference>
<evidence type="ECO:0000313" key="3">
    <source>
        <dbReference type="EMBL" id="KPM84067.1"/>
    </source>
</evidence>
<keyword evidence="4" id="KW-0560">Oxidoreductase</keyword>
<dbReference type="RefSeq" id="WP_054552326.1">
    <property type="nucleotide sequence ID" value="NZ_JAQPZS010000002.1"/>
</dbReference>
<dbReference type="NCBIfam" id="TIGR01963">
    <property type="entry name" value="PHB_DH"/>
    <property type="match status" value="1"/>
</dbReference>
<sequence>MSKTVLITGAASGIGLYVAQQLAMQGHTIIVTDLNQQAAQQAAAGIVEQGGSAEGYALNVADSDAIEQFFTELNQPIDVLINNAGIQHVAKLEDFPADKWQFLQQVMLVGPAMMTKAVLPRMREQDFGRIINIGSIHAMVASKYKSAYIAAKHGLIGFAKTMALETGDANITINTVCPAYVKTPLVEQQIASQAKEHGISEQQVIDTIMLAPMPKKAFIGLDEILHTVSFLMADAARNITAQAIAIDGGWTAQ</sequence>
<dbReference type="EMBL" id="JAQPZS010000002">
    <property type="protein sequence ID" value="MEJ6495107.1"/>
    <property type="molecule type" value="Genomic_DNA"/>
</dbReference>
<evidence type="ECO:0000256" key="2">
    <source>
        <dbReference type="RuleBase" id="RU000363"/>
    </source>
</evidence>
<evidence type="ECO:0000313" key="6">
    <source>
        <dbReference type="Proteomes" id="UP001377972"/>
    </source>
</evidence>
<dbReference type="EMBL" id="LJTC01000004">
    <property type="protein sequence ID" value="KPM84067.1"/>
    <property type="molecule type" value="Genomic_DNA"/>
</dbReference>
<dbReference type="FunFam" id="3.40.50.720:FF:000084">
    <property type="entry name" value="Short-chain dehydrogenase reductase"/>
    <property type="match status" value="1"/>
</dbReference>
<dbReference type="AlphaFoldDB" id="A0A0P7DSA5"/>
<dbReference type="EC" id="1.1.1.30" evidence="4"/>
<dbReference type="NCBIfam" id="NF009093">
    <property type="entry name" value="PRK12429.1"/>
    <property type="match status" value="1"/>
</dbReference>
<keyword evidence="6" id="KW-1185">Reference proteome</keyword>
<evidence type="ECO:0000256" key="1">
    <source>
        <dbReference type="ARBA" id="ARBA00006484"/>
    </source>
</evidence>
<comment type="similarity">
    <text evidence="1 2">Belongs to the short-chain dehydrogenases/reductases (SDR) family.</text>
</comment>
<dbReference type="InterPro" id="IPR050259">
    <property type="entry name" value="SDR"/>
</dbReference>
<dbReference type="PANTHER" id="PTHR42879:SF2">
    <property type="entry name" value="3-OXOACYL-[ACYL-CARRIER-PROTEIN] REDUCTASE FABG"/>
    <property type="match status" value="1"/>
</dbReference>
<dbReference type="InterPro" id="IPR002347">
    <property type="entry name" value="SDR_fam"/>
</dbReference>
<dbReference type="InterPro" id="IPR036291">
    <property type="entry name" value="NAD(P)-bd_dom_sf"/>
</dbReference>
<dbReference type="Gene3D" id="3.40.50.720">
    <property type="entry name" value="NAD(P)-binding Rossmann-like Domain"/>
    <property type="match status" value="1"/>
</dbReference>
<protein>
    <submittedName>
        <fullName evidence="3">3-hydroxybutyrate dehydrogenase</fullName>
        <ecNumber evidence="4">1.1.1.30</ecNumber>
    </submittedName>
</protein>
<dbReference type="PANTHER" id="PTHR42879">
    <property type="entry name" value="3-OXOACYL-(ACYL-CARRIER-PROTEIN) REDUCTASE"/>
    <property type="match status" value="1"/>
</dbReference>
<gene>
    <name evidence="3" type="ORF">AOG27_07120</name>
    <name evidence="4" type="ORF">PQI24_03645</name>
</gene>
<proteinExistence type="inferred from homology"/>
<accession>A0A0P7DSA5</accession>
<dbReference type="PRINTS" id="PR00080">
    <property type="entry name" value="SDRFAMILY"/>
</dbReference>
<dbReference type="Proteomes" id="UP000050378">
    <property type="component" value="Unassembled WGS sequence"/>
</dbReference>
<name>A0A0P7DSA5_9GAMM</name>
<dbReference type="Pfam" id="PF00106">
    <property type="entry name" value="adh_short"/>
    <property type="match status" value="1"/>
</dbReference>
<evidence type="ECO:0000313" key="5">
    <source>
        <dbReference type="Proteomes" id="UP000050378"/>
    </source>
</evidence>
<dbReference type="STRING" id="570156.AOG27_07120"/>
<dbReference type="OrthoDB" id="9786435at2"/>
<dbReference type="PATRIC" id="fig|570156.3.peg.2479"/>
<evidence type="ECO:0000313" key="4">
    <source>
        <dbReference type="EMBL" id="MEJ6495107.1"/>
    </source>
</evidence>
<dbReference type="PRINTS" id="PR00081">
    <property type="entry name" value="GDHRDH"/>
</dbReference>
<dbReference type="SUPFAM" id="SSF51735">
    <property type="entry name" value="NAD(P)-binding Rossmann-fold domains"/>
    <property type="match status" value="1"/>
</dbReference>
<dbReference type="InterPro" id="IPR011294">
    <property type="entry name" value="3-OHbutyrate_DH"/>
</dbReference>